<name>A0A1B9AAQ6_9BACI</name>
<comment type="caution">
    <text evidence="2">The sequence shown here is derived from an EMBL/GenBank/DDBJ whole genome shotgun (WGS) entry which is preliminary data.</text>
</comment>
<accession>A0A1B9AAQ6</accession>
<keyword evidence="1" id="KW-1133">Transmembrane helix</keyword>
<dbReference type="AlphaFoldDB" id="A0A1B9AAQ6"/>
<dbReference type="Proteomes" id="UP000092578">
    <property type="component" value="Unassembled WGS sequence"/>
</dbReference>
<dbReference type="EMBL" id="MAYT01000032">
    <property type="protein sequence ID" value="OCA80936.1"/>
    <property type="molecule type" value="Genomic_DNA"/>
</dbReference>
<sequence>MFSISKISQVPNQKKCDKFVKKVLKFCENGYIINLQTFNGVIFMNPAITKKLNKQALIFAAVHSLFFLNLAFDFVQFY</sequence>
<evidence type="ECO:0000313" key="2">
    <source>
        <dbReference type="EMBL" id="OCA80936.1"/>
    </source>
</evidence>
<gene>
    <name evidence="2" type="ORF">A8F95_17700</name>
</gene>
<keyword evidence="1" id="KW-0812">Transmembrane</keyword>
<organism evidence="2 3">
    <name type="scientific">Pseudobacillus wudalianchiensis</name>
    <dbReference type="NCBI Taxonomy" id="1743143"/>
    <lineage>
        <taxon>Bacteria</taxon>
        <taxon>Bacillati</taxon>
        <taxon>Bacillota</taxon>
        <taxon>Bacilli</taxon>
        <taxon>Bacillales</taxon>
        <taxon>Bacillaceae</taxon>
        <taxon>Pseudobacillus</taxon>
    </lineage>
</organism>
<evidence type="ECO:0000313" key="3">
    <source>
        <dbReference type="Proteomes" id="UP000092578"/>
    </source>
</evidence>
<reference evidence="3" key="1">
    <citation type="submission" date="2016-05" db="EMBL/GenBank/DDBJ databases">
        <authorList>
            <person name="Liu B."/>
            <person name="Wang J."/>
            <person name="Zhu Y."/>
            <person name="Liu G."/>
            <person name="Chen Q."/>
            <person name="Chen Z."/>
            <person name="Lan J."/>
            <person name="Che J."/>
            <person name="Ge C."/>
            <person name="Shi H."/>
            <person name="Pan Z."/>
            <person name="Liu X."/>
        </authorList>
    </citation>
    <scope>NUCLEOTIDE SEQUENCE [LARGE SCALE GENOMIC DNA]</scope>
    <source>
        <strain evidence="3">FJAT-27215</strain>
    </source>
</reference>
<keyword evidence="1" id="KW-0472">Membrane</keyword>
<evidence type="ECO:0000256" key="1">
    <source>
        <dbReference type="SAM" id="Phobius"/>
    </source>
</evidence>
<proteinExistence type="predicted"/>
<keyword evidence="3" id="KW-1185">Reference proteome</keyword>
<protein>
    <submittedName>
        <fullName evidence="2">Uncharacterized protein</fullName>
    </submittedName>
</protein>
<feature type="transmembrane region" description="Helical" evidence="1">
    <location>
        <begin position="56"/>
        <end position="75"/>
    </location>
</feature>